<sequence>MIRRLGNRFVSPNVNSEKSAVWTTNFCNSATTNVSANGSSSNSANNVDCGSWHRRLLRHLAAGGSRRLAIRRMEMRLQRRRRRRGDLVLDHPAIEVISTSRGSIYSNKAAKFIKELKANILRNMRHLTPHG</sequence>
<evidence type="ECO:0000313" key="1">
    <source>
        <dbReference type="EMBL" id="CAH1988313.1"/>
    </source>
</evidence>
<reference evidence="1" key="1">
    <citation type="submission" date="2022-03" db="EMBL/GenBank/DDBJ databases">
        <authorList>
            <person name="Sayadi A."/>
        </authorList>
    </citation>
    <scope>NUCLEOTIDE SEQUENCE</scope>
</reference>
<proteinExistence type="predicted"/>
<organism evidence="1 2">
    <name type="scientific">Acanthoscelides obtectus</name>
    <name type="common">Bean weevil</name>
    <name type="synonym">Bruchus obtectus</name>
    <dbReference type="NCBI Taxonomy" id="200917"/>
    <lineage>
        <taxon>Eukaryota</taxon>
        <taxon>Metazoa</taxon>
        <taxon>Ecdysozoa</taxon>
        <taxon>Arthropoda</taxon>
        <taxon>Hexapoda</taxon>
        <taxon>Insecta</taxon>
        <taxon>Pterygota</taxon>
        <taxon>Neoptera</taxon>
        <taxon>Endopterygota</taxon>
        <taxon>Coleoptera</taxon>
        <taxon>Polyphaga</taxon>
        <taxon>Cucujiformia</taxon>
        <taxon>Chrysomeloidea</taxon>
        <taxon>Chrysomelidae</taxon>
        <taxon>Bruchinae</taxon>
        <taxon>Bruchini</taxon>
        <taxon>Acanthoscelides</taxon>
    </lineage>
</organism>
<gene>
    <name evidence="1" type="ORF">ACAOBT_LOCUS18404</name>
</gene>
<keyword evidence="2" id="KW-1185">Reference proteome</keyword>
<evidence type="ECO:0000313" key="2">
    <source>
        <dbReference type="Proteomes" id="UP001152888"/>
    </source>
</evidence>
<dbReference type="AlphaFoldDB" id="A0A9P0L0Q7"/>
<name>A0A9P0L0Q7_ACAOB</name>
<comment type="caution">
    <text evidence="1">The sequence shown here is derived from an EMBL/GenBank/DDBJ whole genome shotgun (WGS) entry which is preliminary data.</text>
</comment>
<protein>
    <submittedName>
        <fullName evidence="1">Uncharacterized protein</fullName>
    </submittedName>
</protein>
<accession>A0A9P0L0Q7</accession>
<dbReference type="EMBL" id="CAKOFQ010007042">
    <property type="protein sequence ID" value="CAH1988313.1"/>
    <property type="molecule type" value="Genomic_DNA"/>
</dbReference>
<dbReference type="Proteomes" id="UP001152888">
    <property type="component" value="Unassembled WGS sequence"/>
</dbReference>